<reference evidence="2" key="2">
    <citation type="journal article" date="2020" name="Environ. Microbiol.">
        <title>The novel and transferable erm(51) gene confers Macrolides, Lincosamides, and Streptogramins B (MLSB) resistance to clonal Rhodococcus equi in the environment.</title>
        <authorList>
            <person name="Huber L."/>
            <person name="Giguere S."/>
            <person name="Slovis N.M."/>
            <person name="Alvarez-Narvaez S."/>
            <person name="Hart K.A."/>
            <person name="Greiter M."/>
            <person name="Morris E.R.A."/>
            <person name="Cohen N.D."/>
        </authorList>
    </citation>
    <scope>NUCLEOTIDE SEQUENCE</scope>
    <source>
        <strain evidence="2">Lh_116_1</strain>
    </source>
</reference>
<evidence type="ECO:0000313" key="3">
    <source>
        <dbReference type="EMBL" id="NKT78160.1"/>
    </source>
</evidence>
<reference evidence="1" key="1">
    <citation type="submission" date="2019-11" db="EMBL/GenBank/DDBJ databases">
        <title>Spread of Macrolides and rifampicin resistant Rhodococcus equi in clinical isolates in the USA.</title>
        <authorList>
            <person name="Alvarez-Narvaez S."/>
            <person name="Huber L."/>
            <person name="Cohen N.D."/>
            <person name="Slovis N."/>
            <person name="Greiter M."/>
            <person name="Giguere S."/>
            <person name="Hart K."/>
        </authorList>
    </citation>
    <scope>NUCLEOTIDE SEQUENCE</scope>
    <source>
        <strain evidence="1">Lh_17</strain>
    </source>
</reference>
<sequence>MSNEFTIPGMSYRHENVTARPWRKGDGALCSNNRVTNTFACGAPVVTITSGRKFLLCAFHLAQRYDMEDRYTIGTKHQKLAIEELIGNHREEFAAIQQRMAAELHRERIGKIPPEVAAIIGGAS</sequence>
<evidence type="ECO:0000313" key="1">
    <source>
        <dbReference type="EMBL" id="MBM4567439.1"/>
    </source>
</evidence>
<accession>A0A9Q5EZP4</accession>
<protein>
    <submittedName>
        <fullName evidence="2">Uncharacterized protein</fullName>
    </submittedName>
</protein>
<comment type="caution">
    <text evidence="2">The sequence shown here is derived from an EMBL/GenBank/DDBJ whole genome shotgun (WGS) entry which is preliminary data.</text>
</comment>
<name>A0A9Q5EZP4_RHOHA</name>
<evidence type="ECO:0000313" key="4">
    <source>
        <dbReference type="Proteomes" id="UP000603463"/>
    </source>
</evidence>
<dbReference type="EMBL" id="WVBC01000030">
    <property type="protein sequence ID" value="NKT78092.1"/>
    <property type="molecule type" value="Genomic_DNA"/>
</dbReference>
<dbReference type="EMBL" id="WVBC01000030">
    <property type="protein sequence ID" value="NKT78160.1"/>
    <property type="molecule type" value="Genomic_DNA"/>
</dbReference>
<proteinExistence type="predicted"/>
<dbReference type="Proteomes" id="UP000603463">
    <property type="component" value="Unassembled WGS sequence"/>
</dbReference>
<gene>
    <name evidence="1" type="ORF">GS441_19040</name>
    <name evidence="2" type="ORF">GS882_08240</name>
    <name evidence="3" type="ORF">GS882_08590</name>
</gene>
<organism evidence="2 4">
    <name type="scientific">Rhodococcus hoagii</name>
    <name type="common">Corynebacterium equii</name>
    <dbReference type="NCBI Taxonomy" id="43767"/>
    <lineage>
        <taxon>Bacteria</taxon>
        <taxon>Bacillati</taxon>
        <taxon>Actinomycetota</taxon>
        <taxon>Actinomycetes</taxon>
        <taxon>Mycobacteriales</taxon>
        <taxon>Nocardiaceae</taxon>
        <taxon>Prescottella</taxon>
    </lineage>
</organism>
<dbReference type="EMBL" id="WUXR01000012">
    <property type="protein sequence ID" value="MBM4567439.1"/>
    <property type="molecule type" value="Genomic_DNA"/>
</dbReference>
<evidence type="ECO:0000313" key="2">
    <source>
        <dbReference type="EMBL" id="NKT78092.1"/>
    </source>
</evidence>
<dbReference type="Proteomes" id="UP000808906">
    <property type="component" value="Unassembled WGS sequence"/>
</dbReference>
<dbReference type="RefSeq" id="WP_175271783.1">
    <property type="nucleotide sequence ID" value="NZ_JAJNNF010000077.1"/>
</dbReference>
<dbReference type="AlphaFoldDB" id="A0A9Q5EZP4"/>